<feature type="domain" description="Histidine kinase" evidence="6">
    <location>
        <begin position="231"/>
        <end position="447"/>
    </location>
</feature>
<dbReference type="InterPro" id="IPR036890">
    <property type="entry name" value="HATPase_C_sf"/>
</dbReference>
<evidence type="ECO:0000313" key="9">
    <source>
        <dbReference type="Proteomes" id="UP001224392"/>
    </source>
</evidence>
<dbReference type="InterPro" id="IPR036097">
    <property type="entry name" value="HisK_dim/P_sf"/>
</dbReference>
<dbReference type="CDD" id="cd17546">
    <property type="entry name" value="REC_hyHK_CKI1_RcsC-like"/>
    <property type="match status" value="1"/>
</dbReference>
<proteinExistence type="predicted"/>
<dbReference type="Pfam" id="PF02518">
    <property type="entry name" value="HATPase_c"/>
    <property type="match status" value="1"/>
</dbReference>
<dbReference type="PANTHER" id="PTHR45339:SF3">
    <property type="entry name" value="HISTIDINE KINASE"/>
    <property type="match status" value="1"/>
</dbReference>
<evidence type="ECO:0000259" key="7">
    <source>
        <dbReference type="PROSITE" id="PS50110"/>
    </source>
</evidence>
<dbReference type="SUPFAM" id="SSF47384">
    <property type="entry name" value="Homodimeric domain of signal transducing histidine kinase"/>
    <property type="match status" value="1"/>
</dbReference>
<evidence type="ECO:0000256" key="3">
    <source>
        <dbReference type="ARBA" id="ARBA00022553"/>
    </source>
</evidence>
<dbReference type="InterPro" id="IPR003661">
    <property type="entry name" value="HisK_dim/P_dom"/>
</dbReference>
<dbReference type="RefSeq" id="WP_285764840.1">
    <property type="nucleotide sequence ID" value="NZ_BSYJ01000005.1"/>
</dbReference>
<feature type="domain" description="Response regulatory" evidence="7">
    <location>
        <begin position="618"/>
        <end position="738"/>
    </location>
</feature>
<feature type="transmembrane region" description="Helical" evidence="5">
    <location>
        <begin position="154"/>
        <end position="184"/>
    </location>
</feature>
<feature type="transmembrane region" description="Helical" evidence="5">
    <location>
        <begin position="32"/>
        <end position="50"/>
    </location>
</feature>
<dbReference type="Pfam" id="PF00072">
    <property type="entry name" value="Response_reg"/>
    <property type="match status" value="1"/>
</dbReference>
<evidence type="ECO:0000256" key="2">
    <source>
        <dbReference type="ARBA" id="ARBA00012438"/>
    </source>
</evidence>
<dbReference type="SMART" id="SM00448">
    <property type="entry name" value="REC"/>
    <property type="match status" value="1"/>
</dbReference>
<dbReference type="SUPFAM" id="SSF55874">
    <property type="entry name" value="ATPase domain of HSP90 chaperone/DNA topoisomerase II/histidine kinase"/>
    <property type="match status" value="1"/>
</dbReference>
<comment type="catalytic activity">
    <reaction evidence="1">
        <text>ATP + protein L-histidine = ADP + protein N-phospho-L-histidine.</text>
        <dbReference type="EC" id="2.7.13.3"/>
    </reaction>
</comment>
<keyword evidence="5" id="KW-0472">Membrane</keyword>
<dbReference type="PROSITE" id="PS50109">
    <property type="entry name" value="HIS_KIN"/>
    <property type="match status" value="1"/>
</dbReference>
<evidence type="ECO:0000313" key="8">
    <source>
        <dbReference type="EMBL" id="GMG88231.1"/>
    </source>
</evidence>
<name>A0ABQ6M1Q5_9GAMM</name>
<dbReference type="InterPro" id="IPR005467">
    <property type="entry name" value="His_kinase_dom"/>
</dbReference>
<dbReference type="Gene3D" id="1.10.287.130">
    <property type="match status" value="1"/>
</dbReference>
<dbReference type="PROSITE" id="PS50110">
    <property type="entry name" value="RESPONSE_REGULATORY"/>
    <property type="match status" value="1"/>
</dbReference>
<gene>
    <name evidence="8" type="ORF">MNKW57_25520</name>
</gene>
<sequence>MRVFDRPELKVQKDRRVCRATDSRIAKYSRRGLLISIVAFLLAIGIGGLRDVVPKLSLVLGLGLVLLTVLRGYYLFRFNSMYATGPHRWRSRYFTVSTLGALWWGLIVAAHAYFVGFSPETHFLWLYTVIFCSSVASVFAPYHRYPGIYITAAAGPAAVVGCLSGNLIGYIYGLSTLAFIWLLAHQGRRESENYWDRISAMQELKQRASTLAAAHRKSEAAVELTNEFISNVGQEFRSQLSDTLGALALLQDDSLTQRQEEWVKLARDASDTQLQLVDNVGLFTRVARKDIRLRHSQFNLVKKIQKTLNAAAEVAQQQGIEFNFLLDEDLPRAVVGDKQKTAHLLRNLTRSVITIAGQGEIWGQVRYNIGSDGEGLVELILEDDGKGEILPDESELFKAFTRVSTTQVNTGLGLSIAKGLAEAMGGYLQVNSGEDGNHYKIAIKYEVDHNQRAYFKPDPRLRGMRFSLIHQRGLYVNGMVQALTSLGADVETYSASREDGTLVLDSDPLVTPLLKGDVVLLAPALGDQAMLESALEKLSVIRLDFGEGGYLGIIGTPEHADQLEGFSQIPSLTAFFSKRPLNIVAFHDQVLEALFGESKKASRRVEREHESVMERIRRILLIEESHEHHEVTEEMLHSLGYQLQICENTESALAALSHKEYDLVLVDCQQNASNSAEIIEAVRQWQSVNDPTDHLPIVALTSTTDERFEGTCLAAGMDDYLTKPLTQADLKATLERWLGSVQ</sequence>
<reference evidence="8 9" key="1">
    <citation type="submission" date="2023-04" db="EMBL/GenBank/DDBJ databases">
        <title>Marinobulbifer ophiurae gen. nov., sp. Nov., isolate from tissue of brittle star Ophioplocus japonicus.</title>
        <authorList>
            <person name="Kawano K."/>
            <person name="Sawayama S."/>
            <person name="Nakagawa S."/>
        </authorList>
    </citation>
    <scope>NUCLEOTIDE SEQUENCE [LARGE SCALE GENOMIC DNA]</scope>
    <source>
        <strain evidence="8 9">NKW57</strain>
    </source>
</reference>
<comment type="caution">
    <text evidence="8">The sequence shown here is derived from an EMBL/GenBank/DDBJ whole genome shotgun (WGS) entry which is preliminary data.</text>
</comment>
<dbReference type="SMART" id="SM00387">
    <property type="entry name" value="HATPase_c"/>
    <property type="match status" value="1"/>
</dbReference>
<protein>
    <recommendedName>
        <fullName evidence="2">histidine kinase</fullName>
        <ecNumber evidence="2">2.7.13.3</ecNumber>
    </recommendedName>
</protein>
<dbReference type="PANTHER" id="PTHR45339">
    <property type="entry name" value="HYBRID SIGNAL TRANSDUCTION HISTIDINE KINASE J"/>
    <property type="match status" value="1"/>
</dbReference>
<feature type="transmembrane region" description="Helical" evidence="5">
    <location>
        <begin position="122"/>
        <end position="142"/>
    </location>
</feature>
<dbReference type="InterPro" id="IPR011006">
    <property type="entry name" value="CheY-like_superfamily"/>
</dbReference>
<dbReference type="Proteomes" id="UP001224392">
    <property type="component" value="Unassembled WGS sequence"/>
</dbReference>
<feature type="modified residue" description="4-aspartylphosphate" evidence="4">
    <location>
        <position position="667"/>
    </location>
</feature>
<evidence type="ECO:0000256" key="5">
    <source>
        <dbReference type="SAM" id="Phobius"/>
    </source>
</evidence>
<organism evidence="8 9">
    <name type="scientific">Biformimicrobium ophioploci</name>
    <dbReference type="NCBI Taxonomy" id="3036711"/>
    <lineage>
        <taxon>Bacteria</taxon>
        <taxon>Pseudomonadati</taxon>
        <taxon>Pseudomonadota</taxon>
        <taxon>Gammaproteobacteria</taxon>
        <taxon>Cellvibrionales</taxon>
        <taxon>Microbulbiferaceae</taxon>
        <taxon>Biformimicrobium</taxon>
    </lineage>
</organism>
<dbReference type="Gene3D" id="3.40.50.2300">
    <property type="match status" value="1"/>
</dbReference>
<evidence type="ECO:0000256" key="1">
    <source>
        <dbReference type="ARBA" id="ARBA00000085"/>
    </source>
</evidence>
<keyword evidence="5" id="KW-1133">Transmembrane helix</keyword>
<keyword evidence="5" id="KW-0812">Transmembrane</keyword>
<feature type="transmembrane region" description="Helical" evidence="5">
    <location>
        <begin position="96"/>
        <end position="116"/>
    </location>
</feature>
<feature type="transmembrane region" description="Helical" evidence="5">
    <location>
        <begin position="56"/>
        <end position="76"/>
    </location>
</feature>
<keyword evidence="9" id="KW-1185">Reference proteome</keyword>
<keyword evidence="3 4" id="KW-0597">Phosphoprotein</keyword>
<dbReference type="SUPFAM" id="SSF52172">
    <property type="entry name" value="CheY-like"/>
    <property type="match status" value="1"/>
</dbReference>
<dbReference type="Gene3D" id="3.30.565.10">
    <property type="entry name" value="Histidine kinase-like ATPase, C-terminal domain"/>
    <property type="match status" value="1"/>
</dbReference>
<evidence type="ECO:0000259" key="6">
    <source>
        <dbReference type="PROSITE" id="PS50109"/>
    </source>
</evidence>
<dbReference type="InterPro" id="IPR001789">
    <property type="entry name" value="Sig_transdc_resp-reg_receiver"/>
</dbReference>
<dbReference type="CDD" id="cd00082">
    <property type="entry name" value="HisKA"/>
    <property type="match status" value="1"/>
</dbReference>
<accession>A0ABQ6M1Q5</accession>
<dbReference type="EC" id="2.7.13.3" evidence="2"/>
<dbReference type="InterPro" id="IPR003594">
    <property type="entry name" value="HATPase_dom"/>
</dbReference>
<evidence type="ECO:0000256" key="4">
    <source>
        <dbReference type="PROSITE-ProRule" id="PRU00169"/>
    </source>
</evidence>
<dbReference type="EMBL" id="BSYJ01000005">
    <property type="protein sequence ID" value="GMG88231.1"/>
    <property type="molecule type" value="Genomic_DNA"/>
</dbReference>